<dbReference type="Proteomes" id="UP000887566">
    <property type="component" value="Unplaced"/>
</dbReference>
<reference evidence="3" key="1">
    <citation type="submission" date="2022-11" db="UniProtKB">
        <authorList>
            <consortium name="WormBaseParasite"/>
        </authorList>
    </citation>
    <scope>IDENTIFICATION</scope>
</reference>
<evidence type="ECO:0000256" key="1">
    <source>
        <dbReference type="SAM" id="MobiDB-lite"/>
    </source>
</evidence>
<dbReference type="AlphaFoldDB" id="A0A914X362"/>
<accession>A0A914X362</accession>
<sequence>MATELGFIRSARPTLRWPAGNHMSGRERLPESPAVATDAPPRDKRDVRCAEIKLYAAIRRIAIKGINSLLPRVGRERFGRHRARLPNSAAVAAAVSEFGYRLSRRPHDNYRPTNGAVIARPGSRTLIQLSNYDFSLALLAPPSQLRPTTRPLR</sequence>
<proteinExistence type="predicted"/>
<name>A0A914X362_9BILA</name>
<protein>
    <submittedName>
        <fullName evidence="3">Uncharacterized protein</fullName>
    </submittedName>
</protein>
<organism evidence="2 3">
    <name type="scientific">Plectus sambesii</name>
    <dbReference type="NCBI Taxonomy" id="2011161"/>
    <lineage>
        <taxon>Eukaryota</taxon>
        <taxon>Metazoa</taxon>
        <taxon>Ecdysozoa</taxon>
        <taxon>Nematoda</taxon>
        <taxon>Chromadorea</taxon>
        <taxon>Plectida</taxon>
        <taxon>Plectina</taxon>
        <taxon>Plectoidea</taxon>
        <taxon>Plectidae</taxon>
        <taxon>Plectus</taxon>
    </lineage>
</organism>
<feature type="region of interest" description="Disordered" evidence="1">
    <location>
        <begin position="18"/>
        <end position="42"/>
    </location>
</feature>
<evidence type="ECO:0000313" key="2">
    <source>
        <dbReference type="Proteomes" id="UP000887566"/>
    </source>
</evidence>
<dbReference type="WBParaSite" id="PSAMB.scaffold624size45368.g7793.t1">
    <property type="protein sequence ID" value="PSAMB.scaffold624size45368.g7793.t1"/>
    <property type="gene ID" value="PSAMB.scaffold624size45368.g7793"/>
</dbReference>
<keyword evidence="2" id="KW-1185">Reference proteome</keyword>
<evidence type="ECO:0000313" key="3">
    <source>
        <dbReference type="WBParaSite" id="PSAMB.scaffold624size45368.g7793.t1"/>
    </source>
</evidence>